<keyword evidence="5 8" id="KW-0812">Transmembrane</keyword>
<protein>
    <submittedName>
        <fullName evidence="10">Type II secretion system F family protein</fullName>
    </submittedName>
</protein>
<evidence type="ECO:0000256" key="8">
    <source>
        <dbReference type="SAM" id="Phobius"/>
    </source>
</evidence>
<feature type="transmembrane region" description="Helical" evidence="8">
    <location>
        <begin position="168"/>
        <end position="190"/>
    </location>
</feature>
<comment type="caution">
    <text evidence="10">The sequence shown here is derived from an EMBL/GenBank/DDBJ whole genome shotgun (WGS) entry which is preliminary data.</text>
</comment>
<dbReference type="InterPro" id="IPR018076">
    <property type="entry name" value="T2SS_GspF_dom"/>
</dbReference>
<comment type="subcellular location">
    <subcellularLocation>
        <location evidence="1">Cell inner membrane</location>
        <topology evidence="1">Multi-pass membrane protein</topology>
    </subcellularLocation>
</comment>
<proteinExistence type="inferred from homology"/>
<dbReference type="RefSeq" id="WP_386027389.1">
    <property type="nucleotide sequence ID" value="NZ_JBHUHX010000036.1"/>
</dbReference>
<dbReference type="Proteomes" id="UP001597337">
    <property type="component" value="Unassembled WGS sequence"/>
</dbReference>
<dbReference type="PANTHER" id="PTHR30012">
    <property type="entry name" value="GENERAL SECRETION PATHWAY PROTEIN"/>
    <property type="match status" value="1"/>
</dbReference>
<name>A0ABW4YAJ6_9GAMM</name>
<dbReference type="InterPro" id="IPR042094">
    <property type="entry name" value="T2SS_GspF_sf"/>
</dbReference>
<accession>A0ABW4YAJ6</accession>
<evidence type="ECO:0000256" key="6">
    <source>
        <dbReference type="ARBA" id="ARBA00022989"/>
    </source>
</evidence>
<evidence type="ECO:0000259" key="9">
    <source>
        <dbReference type="Pfam" id="PF00482"/>
    </source>
</evidence>
<feature type="domain" description="Type II secretion system protein GspF" evidence="9">
    <location>
        <begin position="69"/>
        <end position="191"/>
    </location>
</feature>
<evidence type="ECO:0000256" key="7">
    <source>
        <dbReference type="ARBA" id="ARBA00023136"/>
    </source>
</evidence>
<feature type="transmembrane region" description="Helical" evidence="8">
    <location>
        <begin position="221"/>
        <end position="240"/>
    </location>
</feature>
<evidence type="ECO:0000256" key="1">
    <source>
        <dbReference type="ARBA" id="ARBA00004429"/>
    </source>
</evidence>
<keyword evidence="7 8" id="KW-0472">Membrane</keyword>
<keyword evidence="11" id="KW-1185">Reference proteome</keyword>
<dbReference type="EMBL" id="JBHUHX010000036">
    <property type="protein sequence ID" value="MFD2112803.1"/>
    <property type="molecule type" value="Genomic_DNA"/>
</dbReference>
<dbReference type="Pfam" id="PF00482">
    <property type="entry name" value="T2SSF"/>
    <property type="match status" value="2"/>
</dbReference>
<gene>
    <name evidence="10" type="ORF">ACFSJC_13225</name>
</gene>
<evidence type="ECO:0000256" key="5">
    <source>
        <dbReference type="ARBA" id="ARBA00022692"/>
    </source>
</evidence>
<sequence length="402" mass="44453">MPKFFYKAVKLDGETVEGEVEVADEATLIRQLQGQGLIPIETRTNRGLRARLGRTRRRRLSQKETGIITRELATLLEAGMTLDRSLQILIDLTQESHIVRVLNDLQERVRGGATFSSALEAQDGQFPKLYVNMVRAGEAGGALDQVLDRLADYLERVAELRQTVTSALVYPAILLFVSGLSVIMLLVFVVPQFTVLFDDMGAALPLSTQIVVAAGDLFRNYWWAMLCAVALIAVLIERWLQNPRVRDRFDEQVLKLPMFGDLIWKMETARLCHTLSTLLKNGLPLLNALTLAKEVVSNRKLFGLLNEASEELKHGRGLAGPLARLEVLPDLALQMIRVGEESGSLDAMLAKVASIYDRESRNSVQSMLTLLEPILIIGLGVVVAGIIISILMAILGANDLVF</sequence>
<feature type="domain" description="Type II secretion system protein GspF" evidence="9">
    <location>
        <begin position="272"/>
        <end position="392"/>
    </location>
</feature>
<dbReference type="InterPro" id="IPR003004">
    <property type="entry name" value="GspF/PilC"/>
</dbReference>
<keyword evidence="6 8" id="KW-1133">Transmembrane helix</keyword>
<keyword evidence="4" id="KW-0997">Cell inner membrane</keyword>
<evidence type="ECO:0000313" key="10">
    <source>
        <dbReference type="EMBL" id="MFD2112803.1"/>
    </source>
</evidence>
<evidence type="ECO:0000256" key="3">
    <source>
        <dbReference type="ARBA" id="ARBA00022475"/>
    </source>
</evidence>
<evidence type="ECO:0000256" key="2">
    <source>
        <dbReference type="ARBA" id="ARBA00005745"/>
    </source>
</evidence>
<keyword evidence="3" id="KW-1003">Cell membrane</keyword>
<evidence type="ECO:0000256" key="4">
    <source>
        <dbReference type="ARBA" id="ARBA00022519"/>
    </source>
</evidence>
<dbReference type="PANTHER" id="PTHR30012:SF7">
    <property type="entry name" value="PROTEIN TRANSPORT PROTEIN HOFC HOMOLOG"/>
    <property type="match status" value="1"/>
</dbReference>
<evidence type="ECO:0000313" key="11">
    <source>
        <dbReference type="Proteomes" id="UP001597337"/>
    </source>
</evidence>
<dbReference type="PRINTS" id="PR00812">
    <property type="entry name" value="BCTERIALGSPF"/>
</dbReference>
<dbReference type="Gene3D" id="1.20.81.30">
    <property type="entry name" value="Type II secretion system (T2SS), domain F"/>
    <property type="match status" value="2"/>
</dbReference>
<organism evidence="10 11">
    <name type="scientific">Thiorhodococcus fuscus</name>
    <dbReference type="NCBI Taxonomy" id="527200"/>
    <lineage>
        <taxon>Bacteria</taxon>
        <taxon>Pseudomonadati</taxon>
        <taxon>Pseudomonadota</taxon>
        <taxon>Gammaproteobacteria</taxon>
        <taxon>Chromatiales</taxon>
        <taxon>Chromatiaceae</taxon>
        <taxon>Thiorhodococcus</taxon>
    </lineage>
</organism>
<reference evidence="11" key="1">
    <citation type="journal article" date="2019" name="Int. J. Syst. Evol. Microbiol.">
        <title>The Global Catalogue of Microorganisms (GCM) 10K type strain sequencing project: providing services to taxonomists for standard genome sequencing and annotation.</title>
        <authorList>
            <consortium name="The Broad Institute Genomics Platform"/>
            <consortium name="The Broad Institute Genome Sequencing Center for Infectious Disease"/>
            <person name="Wu L."/>
            <person name="Ma J."/>
        </authorList>
    </citation>
    <scope>NUCLEOTIDE SEQUENCE [LARGE SCALE GENOMIC DNA]</scope>
    <source>
        <strain evidence="11">KACC 12597</strain>
    </source>
</reference>
<comment type="similarity">
    <text evidence="2">Belongs to the GSP F family.</text>
</comment>
<feature type="transmembrane region" description="Helical" evidence="8">
    <location>
        <begin position="374"/>
        <end position="397"/>
    </location>
</feature>